<dbReference type="Gene3D" id="3.30.420.10">
    <property type="entry name" value="Ribonuclease H-like superfamily/Ribonuclease H"/>
    <property type="match status" value="1"/>
</dbReference>
<dbReference type="EMBL" id="GDID01003127">
    <property type="protein sequence ID" value="JAP93479.1"/>
    <property type="molecule type" value="Transcribed_RNA"/>
</dbReference>
<protein>
    <submittedName>
        <fullName evidence="2">Transposase Tc1-like protein</fullName>
    </submittedName>
</protein>
<feature type="domain" description="Transposase Tc1-like" evidence="1">
    <location>
        <begin position="40"/>
        <end position="107"/>
    </location>
</feature>
<proteinExistence type="predicted"/>
<dbReference type="GO" id="GO:0015074">
    <property type="term" value="P:DNA integration"/>
    <property type="evidence" value="ECO:0007669"/>
    <property type="project" value="InterPro"/>
</dbReference>
<dbReference type="AlphaFoldDB" id="A0A146KDT2"/>
<gene>
    <name evidence="2" type="ORF">TPC1_14231</name>
</gene>
<dbReference type="GO" id="GO:0006313">
    <property type="term" value="P:DNA transposition"/>
    <property type="evidence" value="ECO:0007669"/>
    <property type="project" value="InterPro"/>
</dbReference>
<evidence type="ECO:0000313" key="2">
    <source>
        <dbReference type="EMBL" id="JAP93479.1"/>
    </source>
</evidence>
<organism evidence="2">
    <name type="scientific">Trepomonas sp. PC1</name>
    <dbReference type="NCBI Taxonomy" id="1076344"/>
    <lineage>
        <taxon>Eukaryota</taxon>
        <taxon>Metamonada</taxon>
        <taxon>Diplomonadida</taxon>
        <taxon>Hexamitidae</taxon>
        <taxon>Hexamitinae</taxon>
        <taxon>Trepomonas</taxon>
    </lineage>
</organism>
<dbReference type="Pfam" id="PF01498">
    <property type="entry name" value="HTH_Tnp_Tc3_2"/>
    <property type="match status" value="1"/>
</dbReference>
<evidence type="ECO:0000259" key="1">
    <source>
        <dbReference type="Pfam" id="PF01498"/>
    </source>
</evidence>
<name>A0A146KDT2_9EUKA</name>
<accession>A0A146KDT2</accession>
<dbReference type="InterPro" id="IPR036397">
    <property type="entry name" value="RNaseH_sf"/>
</dbReference>
<sequence>MYRNDNVQFLVPAKTSSKMHPLVPKNEGRGFQKGQRMTMYNLMRHDPFASYRIIKWRYNLLTQQSVSKATLSRVAKRYNIPCCVTQRKPVMSEKNAERRVAWALKFQDQPVQYWRRILWTDECMCKLYEPKRAIVHRTKEQEWNSTFLPELFCLGNILQWSGVVWAMSSGQSLWYLSLESTSFQRAIQKLVKTMLKILSTT</sequence>
<dbReference type="GO" id="GO:0003677">
    <property type="term" value="F:DNA binding"/>
    <property type="evidence" value="ECO:0007669"/>
    <property type="project" value="InterPro"/>
</dbReference>
<reference evidence="2" key="1">
    <citation type="submission" date="2015-07" db="EMBL/GenBank/DDBJ databases">
        <title>Adaptation to a free-living lifestyle via gene acquisitions in the diplomonad Trepomonas sp. PC1.</title>
        <authorList>
            <person name="Xu F."/>
            <person name="Jerlstrom-Hultqvist J."/>
            <person name="Kolisko M."/>
            <person name="Simpson A.G.B."/>
            <person name="Roger A.J."/>
            <person name="Svard S.G."/>
            <person name="Andersson J.O."/>
        </authorList>
    </citation>
    <scope>NUCLEOTIDE SEQUENCE</scope>
    <source>
        <strain evidence="2">PC1</strain>
    </source>
</reference>
<dbReference type="InterPro" id="IPR002492">
    <property type="entry name" value="Transposase_Tc1-like"/>
</dbReference>